<dbReference type="InterPro" id="IPR015300">
    <property type="entry name" value="DNA-bd_pseudobarrel_sf"/>
</dbReference>
<reference evidence="6" key="1">
    <citation type="submission" date="2014-07" db="EMBL/GenBank/DDBJ databases">
        <title>Identification of a novel salt tolerance gene in wild soybean by whole-genome sequencing.</title>
        <authorList>
            <person name="Lam H.-M."/>
            <person name="Qi X."/>
            <person name="Li M.-W."/>
            <person name="Liu X."/>
            <person name="Xie M."/>
            <person name="Ni M."/>
            <person name="Xu X."/>
        </authorList>
    </citation>
    <scope>NUCLEOTIDE SEQUENCE [LARGE SCALE GENOMIC DNA]</scope>
    <source>
        <tissue evidence="6">Root</tissue>
    </source>
</reference>
<evidence type="ECO:0000256" key="5">
    <source>
        <dbReference type="ARBA" id="ARBA00023242"/>
    </source>
</evidence>
<proteinExistence type="predicted"/>
<feature type="non-terminal residue" evidence="6">
    <location>
        <position position="1"/>
    </location>
</feature>
<accession>A0A0B2S869</accession>
<gene>
    <name evidence="6" type="ORF">glysoja_048140</name>
</gene>
<keyword evidence="2" id="KW-0805">Transcription regulation</keyword>
<dbReference type="AlphaFoldDB" id="A0A0B2S869"/>
<dbReference type="SUPFAM" id="SSF101936">
    <property type="entry name" value="DNA-binding pseudobarrel domain"/>
    <property type="match status" value="1"/>
</dbReference>
<keyword evidence="4" id="KW-0804">Transcription</keyword>
<organism evidence="6">
    <name type="scientific">Glycine soja</name>
    <name type="common">Wild soybean</name>
    <dbReference type="NCBI Taxonomy" id="3848"/>
    <lineage>
        <taxon>Eukaryota</taxon>
        <taxon>Viridiplantae</taxon>
        <taxon>Streptophyta</taxon>
        <taxon>Embryophyta</taxon>
        <taxon>Tracheophyta</taxon>
        <taxon>Spermatophyta</taxon>
        <taxon>Magnoliopsida</taxon>
        <taxon>eudicotyledons</taxon>
        <taxon>Gunneridae</taxon>
        <taxon>Pentapetalae</taxon>
        <taxon>rosids</taxon>
        <taxon>fabids</taxon>
        <taxon>Fabales</taxon>
        <taxon>Fabaceae</taxon>
        <taxon>Papilionoideae</taxon>
        <taxon>50 kb inversion clade</taxon>
        <taxon>NPAAA clade</taxon>
        <taxon>indigoferoid/millettioid clade</taxon>
        <taxon>Phaseoleae</taxon>
        <taxon>Glycine</taxon>
        <taxon>Glycine subgen. Soja</taxon>
    </lineage>
</organism>
<evidence type="ECO:0000256" key="4">
    <source>
        <dbReference type="ARBA" id="ARBA00023163"/>
    </source>
</evidence>
<name>A0A0B2S869_GLYSO</name>
<dbReference type="Proteomes" id="UP000053555">
    <property type="component" value="Unassembled WGS sequence"/>
</dbReference>
<evidence type="ECO:0000313" key="6">
    <source>
        <dbReference type="EMBL" id="KHN42876.1"/>
    </source>
</evidence>
<keyword evidence="3" id="KW-0238">DNA-binding</keyword>
<dbReference type="EMBL" id="KN644001">
    <property type="protein sequence ID" value="KHN42876.1"/>
    <property type="molecule type" value="Genomic_DNA"/>
</dbReference>
<sequence length="165" mass="19571">IFGEVSKVYAVRWKDVLDDVWNLVDKDKNYHNVVYNKDLDQLAIVAGWIALRDFYQLTEDHLVSLTHYVPNYVTFQVYLTQQKFTCSSLDVPSSMYYFLKDKGWTRLHLEDIAECQLVFNHWRKTLKNGAGWKHFCKTLSMTADMEIVFEFIDPSVNRVLYWPCL</sequence>
<dbReference type="GO" id="GO:0003677">
    <property type="term" value="F:DNA binding"/>
    <property type="evidence" value="ECO:0007669"/>
    <property type="project" value="UniProtKB-KW"/>
</dbReference>
<evidence type="ECO:0000256" key="2">
    <source>
        <dbReference type="ARBA" id="ARBA00023015"/>
    </source>
</evidence>
<dbReference type="GO" id="GO:0005634">
    <property type="term" value="C:nucleus"/>
    <property type="evidence" value="ECO:0007669"/>
    <property type="project" value="UniProtKB-SubCell"/>
</dbReference>
<comment type="subcellular location">
    <subcellularLocation>
        <location evidence="1">Nucleus</location>
    </subcellularLocation>
</comment>
<evidence type="ECO:0000256" key="3">
    <source>
        <dbReference type="ARBA" id="ARBA00023125"/>
    </source>
</evidence>
<evidence type="ECO:0000256" key="1">
    <source>
        <dbReference type="ARBA" id="ARBA00004123"/>
    </source>
</evidence>
<keyword evidence="5" id="KW-0539">Nucleus</keyword>
<protein>
    <submittedName>
        <fullName evidence="6">Uncharacterized protein</fullName>
    </submittedName>
</protein>